<dbReference type="PANTHER" id="PTHR43297">
    <property type="entry name" value="OLIGOPEPTIDE TRANSPORT ATP-BINDING PROTEIN APPD"/>
    <property type="match status" value="1"/>
</dbReference>
<dbReference type="GO" id="GO:0055085">
    <property type="term" value="P:transmembrane transport"/>
    <property type="evidence" value="ECO:0007669"/>
    <property type="project" value="UniProtKB-ARBA"/>
</dbReference>
<dbReference type="InterPro" id="IPR013563">
    <property type="entry name" value="Oligopep_ABC_C"/>
</dbReference>
<accession>A0A0Q3KQM5</accession>
<dbReference type="EMBL" id="LMAR01000007">
    <property type="protein sequence ID" value="KQK32067.1"/>
    <property type="molecule type" value="Genomic_DNA"/>
</dbReference>
<name>A0A0Q3KQM5_9HYPH</name>
<keyword evidence="3" id="KW-0813">Transport</keyword>
<dbReference type="InterPro" id="IPR050388">
    <property type="entry name" value="ABC_Ni/Peptide_Import"/>
</dbReference>
<evidence type="ECO:0000256" key="6">
    <source>
        <dbReference type="ARBA" id="ARBA00022840"/>
    </source>
</evidence>
<dbReference type="Proteomes" id="UP000190130">
    <property type="component" value="Unassembled WGS sequence"/>
</dbReference>
<dbReference type="CDD" id="cd03257">
    <property type="entry name" value="ABC_NikE_OppD_transporters"/>
    <property type="match status" value="1"/>
</dbReference>
<evidence type="ECO:0000256" key="5">
    <source>
        <dbReference type="ARBA" id="ARBA00022741"/>
    </source>
</evidence>
<evidence type="ECO:0000256" key="7">
    <source>
        <dbReference type="ARBA" id="ARBA00023136"/>
    </source>
</evidence>
<keyword evidence="6 10" id="KW-0067">ATP-binding</keyword>
<keyword evidence="11" id="KW-1185">Reference proteome</keyword>
<comment type="subcellular location">
    <subcellularLocation>
        <location evidence="1">Cell inner membrane</location>
        <topology evidence="1">Peripheral membrane protein</topology>
    </subcellularLocation>
</comment>
<dbReference type="GO" id="GO:0015833">
    <property type="term" value="P:peptide transport"/>
    <property type="evidence" value="ECO:0007669"/>
    <property type="project" value="InterPro"/>
</dbReference>
<dbReference type="InterPro" id="IPR027417">
    <property type="entry name" value="P-loop_NTPase"/>
</dbReference>
<dbReference type="SMART" id="SM00382">
    <property type="entry name" value="AAA"/>
    <property type="match status" value="1"/>
</dbReference>
<keyword evidence="4" id="KW-1003">Cell membrane</keyword>
<evidence type="ECO:0000313" key="11">
    <source>
        <dbReference type="Proteomes" id="UP000051562"/>
    </source>
</evidence>
<dbReference type="PANTHER" id="PTHR43297:SF2">
    <property type="entry name" value="DIPEPTIDE TRANSPORT ATP-BINDING PROTEIN DPPD"/>
    <property type="match status" value="1"/>
</dbReference>
<sequence>MTYPAARPVLAVEDLSVTFPTSHGAVKAVAGLSFTLSAGETLAIVGESGCGKSTAAMSILGLLAMRSRCHVSGRVLLDGRDLMSLSQQAMREVRGGGIGMIFQDPMMALNPVFTIGWQIAESLRLHRGLPAGAARRRAIELLDLVGIPSPAERYDQYPHNLSGGMRQRVMIAIALACEPKVLIADEPTTALDVTIQAQVLGLIERLKTELGMAVLLITHDLGVVWEVADRVAVMYAGRKVEEAPVTDLFRAPAHPYSQGLLRAARWQDDVSGRLPEIGGTVPSPLRMPKGCSFAPRCHRAMADCTLEPPGLTGGTRQVACHHPEFVAA</sequence>
<evidence type="ECO:0000256" key="2">
    <source>
        <dbReference type="ARBA" id="ARBA00005417"/>
    </source>
</evidence>
<evidence type="ECO:0000313" key="10">
    <source>
        <dbReference type="EMBL" id="SKB85634.1"/>
    </source>
</evidence>
<dbReference type="OrthoDB" id="9815712at2"/>
<dbReference type="PROSITE" id="PS50893">
    <property type="entry name" value="ABC_TRANSPORTER_2"/>
    <property type="match status" value="1"/>
</dbReference>
<dbReference type="Gene3D" id="3.40.50.300">
    <property type="entry name" value="P-loop containing nucleotide triphosphate hydrolases"/>
    <property type="match status" value="1"/>
</dbReference>
<keyword evidence="5" id="KW-0547">Nucleotide-binding</keyword>
<dbReference type="AlphaFoldDB" id="A0A0Q3KQM5"/>
<dbReference type="NCBIfam" id="TIGR01727">
    <property type="entry name" value="oligo_HPY"/>
    <property type="match status" value="1"/>
</dbReference>
<organism evidence="9 11">
    <name type="scientific">Bosea thiooxidans</name>
    <dbReference type="NCBI Taxonomy" id="53254"/>
    <lineage>
        <taxon>Bacteria</taxon>
        <taxon>Pseudomonadati</taxon>
        <taxon>Pseudomonadota</taxon>
        <taxon>Alphaproteobacteria</taxon>
        <taxon>Hyphomicrobiales</taxon>
        <taxon>Boseaceae</taxon>
        <taxon>Bosea</taxon>
    </lineage>
</organism>
<dbReference type="GO" id="GO:0005886">
    <property type="term" value="C:plasma membrane"/>
    <property type="evidence" value="ECO:0007669"/>
    <property type="project" value="UniProtKB-SubCell"/>
</dbReference>
<dbReference type="InterPro" id="IPR017871">
    <property type="entry name" value="ABC_transporter-like_CS"/>
</dbReference>
<feature type="domain" description="ABC transporter" evidence="8">
    <location>
        <begin position="10"/>
        <end position="261"/>
    </location>
</feature>
<evidence type="ECO:0000256" key="3">
    <source>
        <dbReference type="ARBA" id="ARBA00022448"/>
    </source>
</evidence>
<dbReference type="Proteomes" id="UP000051562">
    <property type="component" value="Unassembled WGS sequence"/>
</dbReference>
<dbReference type="STRING" id="53254.SAMN05660750_02694"/>
<evidence type="ECO:0000259" key="8">
    <source>
        <dbReference type="PROSITE" id="PS50893"/>
    </source>
</evidence>
<evidence type="ECO:0000313" key="9">
    <source>
        <dbReference type="EMBL" id="KQK32067.1"/>
    </source>
</evidence>
<evidence type="ECO:0000313" key="12">
    <source>
        <dbReference type="Proteomes" id="UP000190130"/>
    </source>
</evidence>
<dbReference type="InterPro" id="IPR003439">
    <property type="entry name" value="ABC_transporter-like_ATP-bd"/>
</dbReference>
<dbReference type="Pfam" id="PF00005">
    <property type="entry name" value="ABC_tran"/>
    <property type="match status" value="1"/>
</dbReference>
<keyword evidence="7" id="KW-0472">Membrane</keyword>
<dbReference type="RefSeq" id="WP_055726622.1">
    <property type="nucleotide sequence ID" value="NZ_FUYX01000006.1"/>
</dbReference>
<dbReference type="FunFam" id="3.40.50.300:FF:000016">
    <property type="entry name" value="Oligopeptide ABC transporter ATP-binding component"/>
    <property type="match status" value="1"/>
</dbReference>
<dbReference type="Pfam" id="PF08352">
    <property type="entry name" value="oligo_HPY"/>
    <property type="match status" value="1"/>
</dbReference>
<proteinExistence type="inferred from homology"/>
<dbReference type="PROSITE" id="PS00211">
    <property type="entry name" value="ABC_TRANSPORTER_1"/>
    <property type="match status" value="1"/>
</dbReference>
<dbReference type="GO" id="GO:0005524">
    <property type="term" value="F:ATP binding"/>
    <property type="evidence" value="ECO:0007669"/>
    <property type="project" value="UniProtKB-KW"/>
</dbReference>
<dbReference type="InterPro" id="IPR003593">
    <property type="entry name" value="AAA+_ATPase"/>
</dbReference>
<protein>
    <submittedName>
        <fullName evidence="10">Peptide/nickel transport system ATP-binding protein</fullName>
    </submittedName>
</protein>
<gene>
    <name evidence="9" type="ORF">ARD30_07905</name>
    <name evidence="10" type="ORF">SAMN05660750_02694</name>
</gene>
<comment type="similarity">
    <text evidence="2">Belongs to the ABC transporter superfamily.</text>
</comment>
<dbReference type="EMBL" id="FUYX01000006">
    <property type="protein sequence ID" value="SKB85634.1"/>
    <property type="molecule type" value="Genomic_DNA"/>
</dbReference>
<evidence type="ECO:0000256" key="4">
    <source>
        <dbReference type="ARBA" id="ARBA00022475"/>
    </source>
</evidence>
<reference evidence="10 12" key="2">
    <citation type="submission" date="2017-02" db="EMBL/GenBank/DDBJ databases">
        <authorList>
            <person name="Peterson S.W."/>
        </authorList>
    </citation>
    <scope>NUCLEOTIDE SEQUENCE [LARGE SCALE GENOMIC DNA]</scope>
    <source>
        <strain evidence="10 12">DSM 9653</strain>
    </source>
</reference>
<reference evidence="9 11" key="1">
    <citation type="submission" date="2015-10" db="EMBL/GenBank/DDBJ databases">
        <title>Draft genome of Bosea thiooxidans.</title>
        <authorList>
            <person name="Wang X."/>
        </authorList>
    </citation>
    <scope>NUCLEOTIDE SEQUENCE [LARGE SCALE GENOMIC DNA]</scope>
    <source>
        <strain evidence="9 11">CGMCC 9174</strain>
    </source>
</reference>
<dbReference type="SUPFAM" id="SSF52540">
    <property type="entry name" value="P-loop containing nucleoside triphosphate hydrolases"/>
    <property type="match status" value="1"/>
</dbReference>
<dbReference type="GO" id="GO:0016887">
    <property type="term" value="F:ATP hydrolysis activity"/>
    <property type="evidence" value="ECO:0007669"/>
    <property type="project" value="InterPro"/>
</dbReference>
<evidence type="ECO:0000256" key="1">
    <source>
        <dbReference type="ARBA" id="ARBA00004417"/>
    </source>
</evidence>